<dbReference type="RefSeq" id="WP_181611730.1">
    <property type="nucleotide sequence ID" value="NZ_BAABAM010000003.1"/>
</dbReference>
<evidence type="ECO:0000313" key="3">
    <source>
        <dbReference type="Proteomes" id="UP000530928"/>
    </source>
</evidence>
<accession>A0A7W0CKT4</accession>
<gene>
    <name evidence="2" type="ORF">HNR30_004383</name>
</gene>
<dbReference type="Pfam" id="PF00535">
    <property type="entry name" value="Glycos_transf_2"/>
    <property type="match status" value="1"/>
</dbReference>
<dbReference type="SUPFAM" id="SSF53448">
    <property type="entry name" value="Nucleotide-diphospho-sugar transferases"/>
    <property type="match status" value="1"/>
</dbReference>
<evidence type="ECO:0000259" key="1">
    <source>
        <dbReference type="Pfam" id="PF00535"/>
    </source>
</evidence>
<comment type="caution">
    <text evidence="2">The sequence shown here is derived from an EMBL/GenBank/DDBJ whole genome shotgun (WGS) entry which is preliminary data.</text>
</comment>
<reference evidence="2 3" key="1">
    <citation type="submission" date="2020-07" db="EMBL/GenBank/DDBJ databases">
        <title>Genomic Encyclopedia of Type Strains, Phase IV (KMG-IV): sequencing the most valuable type-strain genomes for metagenomic binning, comparative biology and taxonomic classification.</title>
        <authorList>
            <person name="Goeker M."/>
        </authorList>
    </citation>
    <scope>NUCLEOTIDE SEQUENCE [LARGE SCALE GENOMIC DNA]</scope>
    <source>
        <strain evidence="2 3">DSM 45533</strain>
    </source>
</reference>
<dbReference type="InterPro" id="IPR001173">
    <property type="entry name" value="Glyco_trans_2-like"/>
</dbReference>
<dbReference type="AlphaFoldDB" id="A0A7W0CKT4"/>
<feature type="domain" description="Glycosyltransferase 2-like" evidence="1">
    <location>
        <begin position="138"/>
        <end position="235"/>
    </location>
</feature>
<dbReference type="Proteomes" id="UP000530928">
    <property type="component" value="Unassembled WGS sequence"/>
</dbReference>
<dbReference type="EMBL" id="JACDUR010000004">
    <property type="protein sequence ID" value="MBA2893029.1"/>
    <property type="molecule type" value="Genomic_DNA"/>
</dbReference>
<evidence type="ECO:0000313" key="2">
    <source>
        <dbReference type="EMBL" id="MBA2893029.1"/>
    </source>
</evidence>
<organism evidence="2 3">
    <name type="scientific">Nonomuraea soli</name>
    <dbReference type="NCBI Taxonomy" id="1032476"/>
    <lineage>
        <taxon>Bacteria</taxon>
        <taxon>Bacillati</taxon>
        <taxon>Actinomycetota</taxon>
        <taxon>Actinomycetes</taxon>
        <taxon>Streptosporangiales</taxon>
        <taxon>Streptosporangiaceae</taxon>
        <taxon>Nonomuraea</taxon>
    </lineage>
</organism>
<sequence length="351" mass="38663">MGGFVRTPEKGMAEVRWTGGVWRPSDEDVRTLRGLEIEWPEARVPLDGLARLAASGVPLSAQHAPSWVPAGLAAVLTDRAWLECVPDGTARCVADLRREEHSVRLRRAVLPLPSRPSISIVMSTMRPWLVTSALEQMAAQRHVEAEIVLGLHGVPFESVRQAVERCPLPVSWIEADQETPFGEVLNQAVARAAGTYVAKWDDDDWYGAEHLADLLRAMDANGADVVGTTGEFFYLEPLDVTVRRTRFASGADYPSEVWSDHVAGGTICLAAERLREIGGFPALPRAVDKQFLAAATGAGARIYRTHGLGYMLRRASGTRHTWQLPLAHFLRVQTSQWHGFRPSTLMERSCA</sequence>
<name>A0A7W0CKT4_9ACTN</name>
<proteinExistence type="predicted"/>
<dbReference type="Gene3D" id="3.90.550.10">
    <property type="entry name" value="Spore Coat Polysaccharide Biosynthesis Protein SpsA, Chain A"/>
    <property type="match status" value="1"/>
</dbReference>
<keyword evidence="3" id="KW-1185">Reference proteome</keyword>
<protein>
    <recommendedName>
        <fullName evidence="1">Glycosyltransferase 2-like domain-containing protein</fullName>
    </recommendedName>
</protein>
<dbReference type="InterPro" id="IPR029044">
    <property type="entry name" value="Nucleotide-diphossugar_trans"/>
</dbReference>